<gene>
    <name evidence="4" type="primary">gcvPA</name>
    <name evidence="6" type="ORF">DPF_1807</name>
</gene>
<dbReference type="InterPro" id="IPR049315">
    <property type="entry name" value="GDC-P_N"/>
</dbReference>
<dbReference type="InterPro" id="IPR015422">
    <property type="entry name" value="PyrdxlP-dep_Trfase_small"/>
</dbReference>
<evidence type="ECO:0000256" key="2">
    <source>
        <dbReference type="ARBA" id="ARBA00023002"/>
    </source>
</evidence>
<comment type="similarity">
    <text evidence="4">Belongs to the GcvP family. N-terminal subunit subfamily.</text>
</comment>
<dbReference type="GO" id="GO:0009116">
    <property type="term" value="P:nucleoside metabolic process"/>
    <property type="evidence" value="ECO:0007669"/>
    <property type="project" value="InterPro"/>
</dbReference>
<dbReference type="Gene3D" id="3.40.640.10">
    <property type="entry name" value="Type I PLP-dependent aspartate aminotransferase-like (Major domain)"/>
    <property type="match status" value="1"/>
</dbReference>
<reference evidence="7" key="1">
    <citation type="submission" date="2016-06" db="EMBL/GenBank/DDBJ databases">
        <title>Draft genome sequence of Desulfoplanes formicivorans strain Pf12B.</title>
        <authorList>
            <person name="Watanabe M."/>
            <person name="Kojima H."/>
            <person name="Fukui M."/>
        </authorList>
    </citation>
    <scope>NUCLEOTIDE SEQUENCE [LARGE SCALE GENOMIC DNA]</scope>
    <source>
        <strain evidence="7">Pf12B</strain>
    </source>
</reference>
<feature type="domain" description="Glycine cleavage system P-protein N-terminal" evidence="5">
    <location>
        <begin position="3"/>
        <end position="437"/>
    </location>
</feature>
<evidence type="ECO:0000256" key="3">
    <source>
        <dbReference type="ARBA" id="ARBA00049026"/>
    </source>
</evidence>
<proteinExistence type="inferred from homology"/>
<dbReference type="HAMAP" id="MF_00712">
    <property type="entry name" value="GcvPA"/>
    <property type="match status" value="1"/>
</dbReference>
<dbReference type="Gene3D" id="3.90.1150.10">
    <property type="entry name" value="Aspartate Aminotransferase, domain 1"/>
    <property type="match status" value="1"/>
</dbReference>
<dbReference type="RefSeq" id="WP_069859255.1">
    <property type="nucleotide sequence ID" value="NZ_BDFE01000016.1"/>
</dbReference>
<dbReference type="GO" id="GO:0004375">
    <property type="term" value="F:glycine dehydrogenase (decarboxylating) activity"/>
    <property type="evidence" value="ECO:0007669"/>
    <property type="project" value="UniProtKB-EC"/>
</dbReference>
<dbReference type="GO" id="GO:0019464">
    <property type="term" value="P:glycine decarboxylation via glycine cleavage system"/>
    <property type="evidence" value="ECO:0007669"/>
    <property type="project" value="UniProtKB-UniRule"/>
</dbReference>
<dbReference type="NCBIfam" id="NF001696">
    <property type="entry name" value="PRK00451.1"/>
    <property type="match status" value="1"/>
</dbReference>
<name>A0A194AG83_9BACT</name>
<evidence type="ECO:0000256" key="1">
    <source>
        <dbReference type="ARBA" id="ARBA00003788"/>
    </source>
</evidence>
<evidence type="ECO:0000256" key="4">
    <source>
        <dbReference type="HAMAP-Rule" id="MF_00712"/>
    </source>
</evidence>
<dbReference type="STRING" id="1592317.DPF_1807"/>
<dbReference type="Proteomes" id="UP000095200">
    <property type="component" value="Unassembled WGS sequence"/>
</dbReference>
<comment type="catalytic activity">
    <reaction evidence="3 4">
        <text>N(6)-[(R)-lipoyl]-L-lysyl-[glycine-cleavage complex H protein] + glycine + H(+) = N(6)-[(R)-S(8)-aminomethyldihydrolipoyl]-L-lysyl-[glycine-cleavage complex H protein] + CO2</text>
        <dbReference type="Rhea" id="RHEA:24304"/>
        <dbReference type="Rhea" id="RHEA-COMP:10494"/>
        <dbReference type="Rhea" id="RHEA-COMP:10495"/>
        <dbReference type="ChEBI" id="CHEBI:15378"/>
        <dbReference type="ChEBI" id="CHEBI:16526"/>
        <dbReference type="ChEBI" id="CHEBI:57305"/>
        <dbReference type="ChEBI" id="CHEBI:83099"/>
        <dbReference type="ChEBI" id="CHEBI:83143"/>
        <dbReference type="EC" id="1.4.4.2"/>
    </reaction>
</comment>
<dbReference type="EC" id="1.4.4.2" evidence="4"/>
<organism evidence="6 7">
    <name type="scientific">Desulfoplanes formicivorans</name>
    <dbReference type="NCBI Taxonomy" id="1592317"/>
    <lineage>
        <taxon>Bacteria</taxon>
        <taxon>Pseudomonadati</taxon>
        <taxon>Thermodesulfobacteriota</taxon>
        <taxon>Desulfovibrionia</taxon>
        <taxon>Desulfovibrionales</taxon>
        <taxon>Desulfoplanaceae</taxon>
        <taxon>Desulfoplanes</taxon>
    </lineage>
</organism>
<dbReference type="InterPro" id="IPR015421">
    <property type="entry name" value="PyrdxlP-dep_Trfase_major"/>
</dbReference>
<evidence type="ECO:0000313" key="6">
    <source>
        <dbReference type="EMBL" id="GAU09087.1"/>
    </source>
</evidence>
<evidence type="ECO:0000259" key="5">
    <source>
        <dbReference type="Pfam" id="PF02347"/>
    </source>
</evidence>
<dbReference type="PIRSF" id="PIRSF006815">
    <property type="entry name" value="GcvPA"/>
    <property type="match status" value="1"/>
</dbReference>
<dbReference type="AlphaFoldDB" id="A0A194AG83"/>
<dbReference type="CDD" id="cd00613">
    <property type="entry name" value="GDC-P"/>
    <property type="match status" value="1"/>
</dbReference>
<dbReference type="PANTHER" id="PTHR42806">
    <property type="entry name" value="GLYCINE CLEAVAGE SYSTEM P-PROTEIN"/>
    <property type="match status" value="1"/>
</dbReference>
<comment type="function">
    <text evidence="1 4">The glycine cleavage system catalyzes the degradation of glycine. The P protein binds the alpha-amino group of glycine through its pyridoxal phosphate cofactor; CO(2) is released and the remaining methylamine moiety is then transferred to the lipoamide cofactor of the H protein.</text>
</comment>
<dbReference type="SUPFAM" id="SSF53383">
    <property type="entry name" value="PLP-dependent transferases"/>
    <property type="match status" value="1"/>
</dbReference>
<dbReference type="PANTHER" id="PTHR42806:SF1">
    <property type="entry name" value="GLYCINE DEHYDROGENASE (DECARBOXYLATING)"/>
    <property type="match status" value="1"/>
</dbReference>
<dbReference type="InterPro" id="IPR020581">
    <property type="entry name" value="GDC_P"/>
</dbReference>
<dbReference type="OrthoDB" id="9801272at2"/>
<dbReference type="InterPro" id="IPR015424">
    <property type="entry name" value="PyrdxlP-dep_Trfase"/>
</dbReference>
<keyword evidence="7" id="KW-1185">Reference proteome</keyword>
<sequence>MPYIPHTPDEQQAMLATIGVPDMAALFADIPPELRPKSFDLPQGQSEMSVLSHMEELAARNSTDLTSFLGAGFYDHYNPAAIKALASRGEFFTAYTPYQPEASQGTLQAIFEYQTSICRLLDMEYSNASLYDGGTAIYEAIMMAVRKTRKRTKILVSQGVNPIYRTMLDSYTTNLNLELITVPHNQGQTDVAALMDHLDEDIAAIIVQNPNFFGSANDFTQLFEQARKNGVVSILSVYPVMQSVLKTPGEMGADIAVAEGQSLGLPLSFGGPYLGIMTCTKPLIRQMPGRIVGKTTDVDGKTGYVLTLQAREQHIRRHKATSNICSNQSLCAVCSLMYLALLGPEGLKRTAELSIQQAHYAAERLTSIPGVSLYNKTPFTNEFVLSLPCEASKVINALVDKKFIPGFPLGRYYEGMDNMLLVACTEKTSNQDIGILAELMGGVL</sequence>
<evidence type="ECO:0000313" key="7">
    <source>
        <dbReference type="Proteomes" id="UP000095200"/>
    </source>
</evidence>
<protein>
    <recommendedName>
        <fullName evidence="4">Probable glycine dehydrogenase (decarboxylating) subunit 1</fullName>
        <ecNumber evidence="4">1.4.4.2</ecNumber>
    </recommendedName>
    <alternativeName>
        <fullName evidence="4">Glycine cleavage system P-protein subunit 1</fullName>
    </alternativeName>
    <alternativeName>
        <fullName evidence="4">Glycine decarboxylase subunit 1</fullName>
    </alternativeName>
    <alternativeName>
        <fullName evidence="4">Glycine dehydrogenase (aminomethyl-transferring) subunit 1</fullName>
    </alternativeName>
</protein>
<dbReference type="EMBL" id="BDFE01000016">
    <property type="protein sequence ID" value="GAU09087.1"/>
    <property type="molecule type" value="Genomic_DNA"/>
</dbReference>
<dbReference type="InterPro" id="IPR023010">
    <property type="entry name" value="GcvPA"/>
</dbReference>
<comment type="caution">
    <text evidence="6">The sequence shown here is derived from an EMBL/GenBank/DDBJ whole genome shotgun (WGS) entry which is preliminary data.</text>
</comment>
<accession>A0A194AG83</accession>
<keyword evidence="2 4" id="KW-0560">Oxidoreductase</keyword>
<dbReference type="Pfam" id="PF02347">
    <property type="entry name" value="GDC-P"/>
    <property type="match status" value="1"/>
</dbReference>
<comment type="subunit">
    <text evidence="4">The glycine cleavage system is composed of four proteins: P, T, L and H. In this organism, the P 'protein' is a heterodimer of two subunits.</text>
</comment>